<dbReference type="GO" id="GO:0009055">
    <property type="term" value="F:electron transfer activity"/>
    <property type="evidence" value="ECO:0007669"/>
    <property type="project" value="InterPro"/>
</dbReference>
<dbReference type="Proteomes" id="UP000259610">
    <property type="component" value="Unassembled WGS sequence"/>
</dbReference>
<dbReference type="PRINTS" id="PR00608">
    <property type="entry name" value="CYTCHROMECII"/>
</dbReference>
<dbReference type="InterPro" id="IPR015984">
    <property type="entry name" value="Cyt_c_prime_subgr"/>
</dbReference>
<accession>A0A3B9GUC3</accession>
<protein>
    <recommendedName>
        <fullName evidence="3">Cytochrome C</fullName>
    </recommendedName>
</protein>
<sequence>MTPRFRLHRRGASLTVPMGKPMETCMKIRQTTFALAAIAGASLLAACGGSDSSAPEADAAAPAAEEVVLDNGMTPKEQIELRQGQLKKMGKAFKTISDQLKASEPDMAAIQAAAASVPVESEGMADWFPAGTGPDSGVKTDALPAIWEQPDLFTEKLSDFQMAAGGLATAAETGDLAAIGAAFATTGGTCKSCHETFREDD</sequence>
<name>A0A3B9GUC3_9PROT</name>
<evidence type="ECO:0000313" key="2">
    <source>
        <dbReference type="Proteomes" id="UP000259610"/>
    </source>
</evidence>
<dbReference type="InterPro" id="IPR010980">
    <property type="entry name" value="Cyt_c/b562"/>
</dbReference>
<evidence type="ECO:0000313" key="1">
    <source>
        <dbReference type="EMBL" id="HAE26041.1"/>
    </source>
</evidence>
<dbReference type="Gene3D" id="1.20.120.10">
    <property type="entry name" value="Cytochrome c/b562"/>
    <property type="match status" value="1"/>
</dbReference>
<organism evidence="1 2">
    <name type="scientific">Hyphomonas adhaerens</name>
    <dbReference type="NCBI Taxonomy" id="81029"/>
    <lineage>
        <taxon>Bacteria</taxon>
        <taxon>Pseudomonadati</taxon>
        <taxon>Pseudomonadota</taxon>
        <taxon>Alphaproteobacteria</taxon>
        <taxon>Hyphomonadales</taxon>
        <taxon>Hyphomonadaceae</taxon>
        <taxon>Hyphomonas</taxon>
    </lineage>
</organism>
<evidence type="ECO:0008006" key="3">
    <source>
        <dbReference type="Google" id="ProtNLM"/>
    </source>
</evidence>
<dbReference type="InterPro" id="IPR002321">
    <property type="entry name" value="Cyt_c_II"/>
</dbReference>
<dbReference type="GO" id="GO:0005506">
    <property type="term" value="F:iron ion binding"/>
    <property type="evidence" value="ECO:0007669"/>
    <property type="project" value="InterPro"/>
</dbReference>
<dbReference type="Pfam" id="PF01322">
    <property type="entry name" value="Cytochrom_C_2"/>
    <property type="match status" value="1"/>
</dbReference>
<dbReference type="SUPFAM" id="SSF47175">
    <property type="entry name" value="Cytochromes"/>
    <property type="match status" value="1"/>
</dbReference>
<dbReference type="EMBL" id="DMAN01000054">
    <property type="protein sequence ID" value="HAE26041.1"/>
    <property type="molecule type" value="Genomic_DNA"/>
</dbReference>
<reference evidence="1 2" key="1">
    <citation type="journal article" date="2018" name="Nat. Biotechnol.">
        <title>A standardized bacterial taxonomy based on genome phylogeny substantially revises the tree of life.</title>
        <authorList>
            <person name="Parks D.H."/>
            <person name="Chuvochina M."/>
            <person name="Waite D.W."/>
            <person name="Rinke C."/>
            <person name="Skarshewski A."/>
            <person name="Chaumeil P.A."/>
            <person name="Hugenholtz P."/>
        </authorList>
    </citation>
    <scope>NUCLEOTIDE SEQUENCE [LARGE SCALE GENOMIC DNA]</scope>
    <source>
        <strain evidence="1">UBA8733</strain>
    </source>
</reference>
<dbReference type="GO" id="GO:0022900">
    <property type="term" value="P:electron transport chain"/>
    <property type="evidence" value="ECO:0007669"/>
    <property type="project" value="InterPro"/>
</dbReference>
<dbReference type="GO" id="GO:0020037">
    <property type="term" value="F:heme binding"/>
    <property type="evidence" value="ECO:0007669"/>
    <property type="project" value="InterPro"/>
</dbReference>
<dbReference type="AlphaFoldDB" id="A0A3B9GUC3"/>
<comment type="caution">
    <text evidence="1">The sequence shown here is derived from an EMBL/GenBank/DDBJ whole genome shotgun (WGS) entry which is preliminary data.</text>
</comment>
<dbReference type="PROSITE" id="PS51009">
    <property type="entry name" value="CYTCII"/>
    <property type="match status" value="1"/>
</dbReference>
<proteinExistence type="predicted"/>
<gene>
    <name evidence="1" type="ORF">DCG58_02675</name>
</gene>